<accession>Q0YQW9</accession>
<keyword evidence="5" id="KW-0460">Magnesium</keyword>
<evidence type="ECO:0000256" key="2">
    <source>
        <dbReference type="ARBA" id="ARBA00022741"/>
    </source>
</evidence>
<evidence type="ECO:0000256" key="5">
    <source>
        <dbReference type="RuleBase" id="RU361279"/>
    </source>
</evidence>
<feature type="binding site" evidence="4">
    <location>
        <position position="66"/>
    </location>
    <ligand>
        <name>substrate</name>
    </ligand>
</feature>
<dbReference type="GO" id="GO:0005524">
    <property type="term" value="F:ATP binding"/>
    <property type="evidence" value="ECO:0007669"/>
    <property type="project" value="UniProtKB-KW"/>
</dbReference>
<protein>
    <recommendedName>
        <fullName evidence="5">5-formyltetrahydrofolate cyclo-ligase</fullName>
        <ecNumber evidence="5">6.3.3.2</ecNumber>
    </recommendedName>
</protein>
<dbReference type="PIRSF" id="PIRSF006806">
    <property type="entry name" value="FTHF_cligase"/>
    <property type="match status" value="1"/>
</dbReference>
<evidence type="ECO:0000313" key="7">
    <source>
        <dbReference type="Proteomes" id="UP000004162"/>
    </source>
</evidence>
<keyword evidence="6" id="KW-0436">Ligase</keyword>
<proteinExistence type="inferred from homology"/>
<dbReference type="EMBL" id="AASE01000014">
    <property type="protein sequence ID" value="EAT58703.1"/>
    <property type="molecule type" value="Genomic_DNA"/>
</dbReference>
<dbReference type="InterPro" id="IPR002698">
    <property type="entry name" value="FTHF_cligase"/>
</dbReference>
<dbReference type="EC" id="6.3.3.2" evidence="5"/>
<dbReference type="Proteomes" id="UP000004162">
    <property type="component" value="Unassembled WGS sequence"/>
</dbReference>
<comment type="caution">
    <text evidence="6">The sequence shown here is derived from an EMBL/GenBank/DDBJ whole genome shotgun (WGS) entry which is preliminary data.</text>
</comment>
<dbReference type="InterPro" id="IPR024185">
    <property type="entry name" value="FTHF_cligase-like_sf"/>
</dbReference>
<evidence type="ECO:0000256" key="3">
    <source>
        <dbReference type="ARBA" id="ARBA00022840"/>
    </source>
</evidence>
<gene>
    <name evidence="6" type="ORF">CferDRAFT_0747</name>
</gene>
<reference evidence="6 7" key="1">
    <citation type="submission" date="2006-07" db="EMBL/GenBank/DDBJ databases">
        <title>Annotation of the draft genome assembly of Chlorobium ferroxidans DSM 13031.</title>
        <authorList>
            <consortium name="US DOE Joint Genome Institute (JGI-ORNL)"/>
            <person name="Larimer F."/>
            <person name="Land M."/>
            <person name="Hauser L."/>
        </authorList>
    </citation>
    <scope>NUCLEOTIDE SEQUENCE [LARGE SCALE GENOMIC DNA]</scope>
    <source>
        <strain evidence="6 7">DSM 13031</strain>
    </source>
</reference>
<dbReference type="Pfam" id="PF01812">
    <property type="entry name" value="5-FTHF_cyc-lig"/>
    <property type="match status" value="1"/>
</dbReference>
<evidence type="ECO:0000313" key="6">
    <source>
        <dbReference type="EMBL" id="EAT58703.1"/>
    </source>
</evidence>
<name>Q0YQW9_9CHLB</name>
<feature type="binding site" evidence="4">
    <location>
        <position position="73"/>
    </location>
    <ligand>
        <name>substrate</name>
    </ligand>
</feature>
<dbReference type="PANTHER" id="PTHR23407">
    <property type="entry name" value="ATPASE INHIBITOR/5-FORMYLTETRAHYDROFOLATE CYCLO-LIGASE"/>
    <property type="match status" value="1"/>
</dbReference>
<dbReference type="GO" id="GO:0009396">
    <property type="term" value="P:folic acid-containing compound biosynthetic process"/>
    <property type="evidence" value="ECO:0007669"/>
    <property type="project" value="TreeGrafter"/>
</dbReference>
<dbReference type="AlphaFoldDB" id="Q0YQW9"/>
<dbReference type="PANTHER" id="PTHR23407:SF1">
    <property type="entry name" value="5-FORMYLTETRAHYDROFOLATE CYCLO-LIGASE"/>
    <property type="match status" value="1"/>
</dbReference>
<keyword evidence="3 4" id="KW-0067">ATP-binding</keyword>
<dbReference type="NCBIfam" id="TIGR02727">
    <property type="entry name" value="MTHFS_bact"/>
    <property type="match status" value="1"/>
</dbReference>
<comment type="similarity">
    <text evidence="1 5">Belongs to the 5-formyltetrahydrofolate cyclo-ligase family.</text>
</comment>
<comment type="catalytic activity">
    <reaction evidence="5">
        <text>(6S)-5-formyl-5,6,7,8-tetrahydrofolate + ATP = (6R)-5,10-methenyltetrahydrofolate + ADP + phosphate</text>
        <dbReference type="Rhea" id="RHEA:10488"/>
        <dbReference type="ChEBI" id="CHEBI:30616"/>
        <dbReference type="ChEBI" id="CHEBI:43474"/>
        <dbReference type="ChEBI" id="CHEBI:57455"/>
        <dbReference type="ChEBI" id="CHEBI:57457"/>
        <dbReference type="ChEBI" id="CHEBI:456216"/>
        <dbReference type="EC" id="6.3.3.2"/>
    </reaction>
</comment>
<keyword evidence="2 4" id="KW-0547">Nucleotide-binding</keyword>
<feature type="binding site" evidence="4">
    <location>
        <begin position="20"/>
        <end position="24"/>
    </location>
    <ligand>
        <name>ATP</name>
        <dbReference type="ChEBI" id="CHEBI:30616"/>
    </ligand>
</feature>
<dbReference type="GO" id="GO:0046872">
    <property type="term" value="F:metal ion binding"/>
    <property type="evidence" value="ECO:0007669"/>
    <property type="project" value="UniProtKB-KW"/>
</dbReference>
<evidence type="ECO:0000256" key="1">
    <source>
        <dbReference type="ARBA" id="ARBA00010638"/>
    </source>
</evidence>
<sequence>MRSEGWTPPGCRESAVAAEKEATRALMAERRGAISAERRRIMSETISAHVLSLPEVMSARLIALYIPLPAHPEVNTWPLVEALTLLDKQLAVPVVQDQELCSALYRKGEPLRGARFGQPEPEVLVKADEAMLDVVLIPLLAFDRSGYRLGYGKGFYDRFLHRLSLEGFRPLRIGLAFSMQMIDTVPHDSWDEPLDGVVHEEGFIRFT</sequence>
<keyword evidence="7" id="KW-1185">Reference proteome</keyword>
<dbReference type="Gene3D" id="3.40.50.10420">
    <property type="entry name" value="NagB/RpiA/CoA transferase-like"/>
    <property type="match status" value="1"/>
</dbReference>
<keyword evidence="5" id="KW-0479">Metal-binding</keyword>
<dbReference type="SUPFAM" id="SSF100950">
    <property type="entry name" value="NagB/RpiA/CoA transferase-like"/>
    <property type="match status" value="1"/>
</dbReference>
<reference evidence="6 7" key="2">
    <citation type="submission" date="2006-07" db="EMBL/GenBank/DDBJ databases">
        <title>Sequencing of the draft genome and assembly of Chlorobium ferroxidans DSM 13031.</title>
        <authorList>
            <consortium name="US DOE Joint Genome Institute (JGI-PGF)"/>
            <person name="Copeland A."/>
            <person name="Lucas S."/>
            <person name="Lapidus A."/>
            <person name="Barry K."/>
            <person name="Glavina del Rio T."/>
            <person name="Dalin E."/>
            <person name="Tice H."/>
            <person name="Bruce D."/>
            <person name="Pitluck S."/>
            <person name="Richardson P."/>
        </authorList>
    </citation>
    <scope>NUCLEOTIDE SEQUENCE [LARGE SCALE GENOMIC DNA]</scope>
    <source>
        <strain evidence="6 7">DSM 13031</strain>
    </source>
</reference>
<dbReference type="GO" id="GO:0030272">
    <property type="term" value="F:5-formyltetrahydrofolate cyclo-ligase activity"/>
    <property type="evidence" value="ECO:0007669"/>
    <property type="project" value="UniProtKB-EC"/>
</dbReference>
<dbReference type="OrthoDB" id="9801938at2"/>
<dbReference type="RefSeq" id="WP_006366656.1">
    <property type="nucleotide sequence ID" value="NZ_AASE01000014.1"/>
</dbReference>
<evidence type="ECO:0000256" key="4">
    <source>
        <dbReference type="PIRSR" id="PIRSR006806-1"/>
    </source>
</evidence>
<organism evidence="6 7">
    <name type="scientific">Chlorobium ferrooxidans DSM 13031</name>
    <dbReference type="NCBI Taxonomy" id="377431"/>
    <lineage>
        <taxon>Bacteria</taxon>
        <taxon>Pseudomonadati</taxon>
        <taxon>Chlorobiota</taxon>
        <taxon>Chlorobiia</taxon>
        <taxon>Chlorobiales</taxon>
        <taxon>Chlorobiaceae</taxon>
        <taxon>Chlorobium/Pelodictyon group</taxon>
        <taxon>Chlorobium</taxon>
    </lineage>
</organism>
<dbReference type="GO" id="GO:0035999">
    <property type="term" value="P:tetrahydrofolate interconversion"/>
    <property type="evidence" value="ECO:0007669"/>
    <property type="project" value="TreeGrafter"/>
</dbReference>
<dbReference type="InterPro" id="IPR037171">
    <property type="entry name" value="NagB/RpiA_transferase-like"/>
</dbReference>
<feature type="binding site" evidence="4">
    <location>
        <begin position="148"/>
        <end position="156"/>
    </location>
    <ligand>
        <name>ATP</name>
        <dbReference type="ChEBI" id="CHEBI:30616"/>
    </ligand>
</feature>
<comment type="cofactor">
    <cofactor evidence="5">
        <name>Mg(2+)</name>
        <dbReference type="ChEBI" id="CHEBI:18420"/>
    </cofactor>
</comment>